<reference evidence="8 9" key="1">
    <citation type="submission" date="2020-08" db="EMBL/GenBank/DDBJ databases">
        <title>Sequencing the genomes of 1000 actinobacteria strains.</title>
        <authorList>
            <person name="Klenk H.-P."/>
        </authorList>
    </citation>
    <scope>NUCLEOTIDE SEQUENCE [LARGE SCALE GENOMIC DNA]</scope>
    <source>
        <strain evidence="8 9">DSM 45784</strain>
    </source>
</reference>
<dbReference type="CDD" id="cd03224">
    <property type="entry name" value="ABC_TM1139_LivF_branched"/>
    <property type="match status" value="1"/>
</dbReference>
<dbReference type="PANTHER" id="PTHR43820">
    <property type="entry name" value="HIGH-AFFINITY BRANCHED-CHAIN AMINO ACID TRANSPORT ATP-BINDING PROTEIN LIVF"/>
    <property type="match status" value="1"/>
</dbReference>
<feature type="region of interest" description="Disordered" evidence="6">
    <location>
        <begin position="1"/>
        <end position="54"/>
    </location>
</feature>
<dbReference type="EMBL" id="JACHND010000001">
    <property type="protein sequence ID" value="MBB4704556.1"/>
    <property type="molecule type" value="Genomic_DNA"/>
</dbReference>
<dbReference type="PROSITE" id="PS50893">
    <property type="entry name" value="ABC_TRANSPORTER_2"/>
    <property type="match status" value="1"/>
</dbReference>
<feature type="compositionally biased region" description="Polar residues" evidence="6">
    <location>
        <begin position="23"/>
        <end position="38"/>
    </location>
</feature>
<organism evidence="8 9">
    <name type="scientific">Sphaerisporangium siamense</name>
    <dbReference type="NCBI Taxonomy" id="795645"/>
    <lineage>
        <taxon>Bacteria</taxon>
        <taxon>Bacillati</taxon>
        <taxon>Actinomycetota</taxon>
        <taxon>Actinomycetes</taxon>
        <taxon>Streptosporangiales</taxon>
        <taxon>Streptosporangiaceae</taxon>
        <taxon>Sphaerisporangium</taxon>
    </lineage>
</organism>
<proteinExistence type="inferred from homology"/>
<evidence type="ECO:0000256" key="1">
    <source>
        <dbReference type="ARBA" id="ARBA00005417"/>
    </source>
</evidence>
<dbReference type="GO" id="GO:0015658">
    <property type="term" value="F:branched-chain amino acid transmembrane transporter activity"/>
    <property type="evidence" value="ECO:0007669"/>
    <property type="project" value="TreeGrafter"/>
</dbReference>
<dbReference type="Proteomes" id="UP000542210">
    <property type="component" value="Unassembled WGS sequence"/>
</dbReference>
<dbReference type="PROSITE" id="PS00211">
    <property type="entry name" value="ABC_TRANSPORTER_1"/>
    <property type="match status" value="1"/>
</dbReference>
<evidence type="ECO:0000256" key="3">
    <source>
        <dbReference type="ARBA" id="ARBA00022741"/>
    </source>
</evidence>
<dbReference type="PANTHER" id="PTHR43820:SF4">
    <property type="entry name" value="HIGH-AFFINITY BRANCHED-CHAIN AMINO ACID TRANSPORT ATP-BINDING PROTEIN LIVF"/>
    <property type="match status" value="1"/>
</dbReference>
<sequence>MDDMNEEPQTTASPPRDARPETAANNAAQSTEQGTARPTGQPAEDGAAPSAGQPAEDLRVEGLKVTRGGRAVLHGVDLAVPRGKVTALLGANGAGKSSLVLTVAGLLRPTAGTVVAGGDDLTGLRPERVRAAGVAAVPEGHRVLADLSVADNLRVAGAGLPKREVPAAVAAAVEVFPELHDLTDRPAGTLSGGQQQMLALAQALVARPRYLLVDELSLGLAPVVVARLVPVLADLAARGIGVLLIEQFMGVALKLAERVYVLDRGRITYEGTSQQLRDSPDLLHTAYLGAASNSNA</sequence>
<evidence type="ECO:0000313" key="8">
    <source>
        <dbReference type="EMBL" id="MBB4704556.1"/>
    </source>
</evidence>
<dbReference type="InterPro" id="IPR003593">
    <property type="entry name" value="AAA+_ATPase"/>
</dbReference>
<keyword evidence="2" id="KW-0813">Transport</keyword>
<evidence type="ECO:0000313" key="9">
    <source>
        <dbReference type="Proteomes" id="UP000542210"/>
    </source>
</evidence>
<dbReference type="SMART" id="SM00382">
    <property type="entry name" value="AAA"/>
    <property type="match status" value="1"/>
</dbReference>
<evidence type="ECO:0000256" key="4">
    <source>
        <dbReference type="ARBA" id="ARBA00022840"/>
    </source>
</evidence>
<evidence type="ECO:0000256" key="5">
    <source>
        <dbReference type="ARBA" id="ARBA00022970"/>
    </source>
</evidence>
<comment type="caution">
    <text evidence="8">The sequence shown here is derived from an EMBL/GenBank/DDBJ whole genome shotgun (WGS) entry which is preliminary data.</text>
</comment>
<dbReference type="InterPro" id="IPR027417">
    <property type="entry name" value="P-loop_NTPase"/>
</dbReference>
<evidence type="ECO:0000259" key="7">
    <source>
        <dbReference type="PROSITE" id="PS50893"/>
    </source>
</evidence>
<dbReference type="Pfam" id="PF00005">
    <property type="entry name" value="ABC_tran"/>
    <property type="match status" value="1"/>
</dbReference>
<feature type="domain" description="ABC transporter" evidence="7">
    <location>
        <begin position="58"/>
        <end position="289"/>
    </location>
</feature>
<accession>A0A7W7DF16</accession>
<dbReference type="GO" id="GO:0015807">
    <property type="term" value="P:L-amino acid transport"/>
    <property type="evidence" value="ECO:0007669"/>
    <property type="project" value="TreeGrafter"/>
</dbReference>
<dbReference type="AlphaFoldDB" id="A0A7W7DF16"/>
<dbReference type="InterPro" id="IPR017871">
    <property type="entry name" value="ABC_transporter-like_CS"/>
</dbReference>
<dbReference type="InterPro" id="IPR003439">
    <property type="entry name" value="ABC_transporter-like_ATP-bd"/>
</dbReference>
<dbReference type="GO" id="GO:0016887">
    <property type="term" value="F:ATP hydrolysis activity"/>
    <property type="evidence" value="ECO:0007669"/>
    <property type="project" value="InterPro"/>
</dbReference>
<comment type="similarity">
    <text evidence="1">Belongs to the ABC transporter superfamily.</text>
</comment>
<dbReference type="GO" id="GO:0005524">
    <property type="term" value="F:ATP binding"/>
    <property type="evidence" value="ECO:0007669"/>
    <property type="project" value="UniProtKB-KW"/>
</dbReference>
<keyword evidence="3" id="KW-0547">Nucleotide-binding</keyword>
<keyword evidence="5" id="KW-0029">Amino-acid transport</keyword>
<name>A0A7W7DF16_9ACTN</name>
<evidence type="ECO:0000256" key="6">
    <source>
        <dbReference type="SAM" id="MobiDB-lite"/>
    </source>
</evidence>
<dbReference type="InterPro" id="IPR052156">
    <property type="entry name" value="BCAA_Transport_ATP-bd_LivF"/>
</dbReference>
<protein>
    <submittedName>
        <fullName evidence="8">Branched-chain amino acid transport system ATP-binding protein</fullName>
    </submittedName>
</protein>
<evidence type="ECO:0000256" key="2">
    <source>
        <dbReference type="ARBA" id="ARBA00022448"/>
    </source>
</evidence>
<keyword evidence="4 8" id="KW-0067">ATP-binding</keyword>
<keyword evidence="9" id="KW-1185">Reference proteome</keyword>
<dbReference type="SUPFAM" id="SSF52540">
    <property type="entry name" value="P-loop containing nucleoside triphosphate hydrolases"/>
    <property type="match status" value="1"/>
</dbReference>
<dbReference type="Gene3D" id="3.40.50.300">
    <property type="entry name" value="P-loop containing nucleotide triphosphate hydrolases"/>
    <property type="match status" value="1"/>
</dbReference>
<gene>
    <name evidence="8" type="ORF">BJ982_006100</name>
</gene>